<dbReference type="InterPro" id="IPR025857">
    <property type="entry name" value="MacB_PCD"/>
</dbReference>
<keyword evidence="5 7" id="KW-1133">Transmembrane helix</keyword>
<dbReference type="Proteomes" id="UP000319374">
    <property type="component" value="Chromosome"/>
</dbReference>
<evidence type="ECO:0000256" key="6">
    <source>
        <dbReference type="ARBA" id="ARBA00023136"/>
    </source>
</evidence>
<evidence type="ECO:0000313" key="10">
    <source>
        <dbReference type="EMBL" id="BBL06855.1"/>
    </source>
</evidence>
<name>A0A4Y1X1F1_9BACT</name>
<evidence type="ECO:0000256" key="4">
    <source>
        <dbReference type="ARBA" id="ARBA00022692"/>
    </source>
</evidence>
<feature type="transmembrane region" description="Helical" evidence="7">
    <location>
        <begin position="281"/>
        <end position="304"/>
    </location>
</feature>
<dbReference type="Pfam" id="PF02687">
    <property type="entry name" value="FtsX"/>
    <property type="match status" value="1"/>
</dbReference>
<keyword evidence="6 7" id="KW-0472">Membrane</keyword>
<sequence>MNLSFFIARRMARPSPENRPGVMERIAVVSVALGVAVMILALAVILGFKREVAAKMTGFAGHVAVTDVRGVGTLDAEPVVRSAHVEELIRTTEGFRAMAPYALRGGIVRTADAVEGIVLKGVDGSFDWRFFREWLTEGELPRVGDSVRTKDALLSRTLADRLRLGVGDRVEMLFVEPGELPRRDRFKVSGIYASGLEDMDGAVVLTDLRNVQRLAEWTPEKVSGYEILLDDLAGADAFAARLSDALLYDESDDTRNLVATSVMERYPNIFDWLRAHDVNGAVIVVIMLVVAFFNMASALMILVLERTRMIGLLKAFGMPDGQLRRIFLWRAAFITLRGLAWGNAAGVGLCLLQRATHLVKLDAEGYLLSEVPVALGWGWWLLLNAGFVAAIVALLVVPACVVSTVKPEETIRYE</sequence>
<evidence type="ECO:0000313" key="11">
    <source>
        <dbReference type="Proteomes" id="UP000319374"/>
    </source>
</evidence>
<comment type="similarity">
    <text evidence="2">Belongs to the ABC-4 integral membrane protein family. LolC/E subfamily.</text>
</comment>
<dbReference type="InterPro" id="IPR051447">
    <property type="entry name" value="Lipoprotein-release_system"/>
</dbReference>
<dbReference type="GO" id="GO:0044874">
    <property type="term" value="P:lipoprotein localization to outer membrane"/>
    <property type="evidence" value="ECO:0007669"/>
    <property type="project" value="TreeGrafter"/>
</dbReference>
<dbReference type="GeneID" id="98673469"/>
<proteinExistence type="inferred from homology"/>
<dbReference type="RefSeq" id="WP_141428708.1">
    <property type="nucleotide sequence ID" value="NZ_AP019736.1"/>
</dbReference>
<dbReference type="Pfam" id="PF12704">
    <property type="entry name" value="MacB_PCD"/>
    <property type="match status" value="1"/>
</dbReference>
<feature type="transmembrane region" description="Helical" evidence="7">
    <location>
        <begin position="26"/>
        <end position="48"/>
    </location>
</feature>
<keyword evidence="3" id="KW-1003">Cell membrane</keyword>
<dbReference type="GO" id="GO:0098797">
    <property type="term" value="C:plasma membrane protein complex"/>
    <property type="evidence" value="ECO:0007669"/>
    <property type="project" value="TreeGrafter"/>
</dbReference>
<dbReference type="OrthoDB" id="1522670at2"/>
<evidence type="ECO:0000256" key="3">
    <source>
        <dbReference type="ARBA" id="ARBA00022475"/>
    </source>
</evidence>
<evidence type="ECO:0000256" key="7">
    <source>
        <dbReference type="SAM" id="Phobius"/>
    </source>
</evidence>
<feature type="domain" description="ABC3 transporter permease C-terminal" evidence="8">
    <location>
        <begin position="282"/>
        <end position="399"/>
    </location>
</feature>
<keyword evidence="10" id="KW-0449">Lipoprotein</keyword>
<keyword evidence="4 7" id="KW-0812">Transmembrane</keyword>
<organism evidence="10 11">
    <name type="scientific">Alistipes dispar</name>
    <dbReference type="NCBI Taxonomy" id="2585119"/>
    <lineage>
        <taxon>Bacteria</taxon>
        <taxon>Pseudomonadati</taxon>
        <taxon>Bacteroidota</taxon>
        <taxon>Bacteroidia</taxon>
        <taxon>Bacteroidales</taxon>
        <taxon>Rikenellaceae</taxon>
        <taxon>Alistipes</taxon>
    </lineage>
</organism>
<dbReference type="EMBL" id="AP019736">
    <property type="protein sequence ID" value="BBL06855.1"/>
    <property type="molecule type" value="Genomic_DNA"/>
</dbReference>
<evidence type="ECO:0000256" key="1">
    <source>
        <dbReference type="ARBA" id="ARBA00004651"/>
    </source>
</evidence>
<gene>
    <name evidence="10" type="primary">lolC</name>
    <name evidence="10" type="ORF">A5CPEGH6_14930</name>
</gene>
<dbReference type="PANTHER" id="PTHR30489">
    <property type="entry name" value="LIPOPROTEIN-RELEASING SYSTEM TRANSMEMBRANE PROTEIN LOLE"/>
    <property type="match status" value="1"/>
</dbReference>
<dbReference type="InterPro" id="IPR003838">
    <property type="entry name" value="ABC3_permease_C"/>
</dbReference>
<accession>A0A4Y1X1F1</accession>
<feature type="transmembrane region" description="Helical" evidence="7">
    <location>
        <begin position="377"/>
        <end position="402"/>
    </location>
</feature>
<reference evidence="11" key="1">
    <citation type="submission" date="2019-06" db="EMBL/GenBank/DDBJ databases">
        <title>Alistipes onderdonkii subsp. vulgaris subsp. nov., Alistipes dispar sp. nov. and Alistipes communis sp. nov., isolated from human faeces, and creation of Alistipes onderdonkii subsp. onderdonkii subsp. nov.</title>
        <authorList>
            <person name="Sakamoto M."/>
            <person name="Ikeyama N."/>
            <person name="Ogata Y."/>
            <person name="Suda W."/>
            <person name="Iino T."/>
            <person name="Hattori M."/>
            <person name="Ohkuma M."/>
        </authorList>
    </citation>
    <scope>NUCLEOTIDE SEQUENCE [LARGE SCALE GENOMIC DNA]</scope>
    <source>
        <strain evidence="11">5CPEGH6</strain>
    </source>
</reference>
<evidence type="ECO:0000259" key="9">
    <source>
        <dbReference type="Pfam" id="PF12704"/>
    </source>
</evidence>
<evidence type="ECO:0000256" key="5">
    <source>
        <dbReference type="ARBA" id="ARBA00022989"/>
    </source>
</evidence>
<keyword evidence="11" id="KW-1185">Reference proteome</keyword>
<protein>
    <submittedName>
        <fullName evidence="10">Lipoprotein releasing system protein LolC/E family</fullName>
    </submittedName>
</protein>
<evidence type="ECO:0000256" key="2">
    <source>
        <dbReference type="ARBA" id="ARBA00005236"/>
    </source>
</evidence>
<feature type="domain" description="MacB-like periplasmic core" evidence="9">
    <location>
        <begin position="26"/>
        <end position="244"/>
    </location>
</feature>
<comment type="subcellular location">
    <subcellularLocation>
        <location evidence="1">Cell membrane</location>
        <topology evidence="1">Multi-pass membrane protein</topology>
    </subcellularLocation>
</comment>
<evidence type="ECO:0000259" key="8">
    <source>
        <dbReference type="Pfam" id="PF02687"/>
    </source>
</evidence>
<dbReference type="PANTHER" id="PTHR30489:SF0">
    <property type="entry name" value="LIPOPROTEIN-RELEASING SYSTEM TRANSMEMBRANE PROTEIN LOLE"/>
    <property type="match status" value="1"/>
</dbReference>
<dbReference type="AlphaFoldDB" id="A0A4Y1X1F1"/>
<dbReference type="KEGG" id="ada:A5CPEGH6_14930"/>